<organism evidence="2 3">
    <name type="scientific">Microbulbifer epialgicus</name>
    <dbReference type="NCBI Taxonomy" id="393907"/>
    <lineage>
        <taxon>Bacteria</taxon>
        <taxon>Pseudomonadati</taxon>
        <taxon>Pseudomonadota</taxon>
        <taxon>Gammaproteobacteria</taxon>
        <taxon>Cellvibrionales</taxon>
        <taxon>Microbulbiferaceae</taxon>
        <taxon>Microbulbifer</taxon>
    </lineage>
</organism>
<comment type="caution">
    <text evidence="2">The sequence shown here is derived from an EMBL/GenBank/DDBJ whole genome shotgun (WGS) entry which is preliminary data.</text>
</comment>
<feature type="transmembrane region" description="Helical" evidence="1">
    <location>
        <begin position="165"/>
        <end position="182"/>
    </location>
</feature>
<reference evidence="2 3" key="1">
    <citation type="submission" date="2024-08" db="EMBL/GenBank/DDBJ databases">
        <authorList>
            <person name="Ishaq N."/>
        </authorList>
    </citation>
    <scope>NUCLEOTIDE SEQUENCE [LARGE SCALE GENOMIC DNA]</scope>
    <source>
        <strain evidence="2 3">DSM 18651</strain>
    </source>
</reference>
<name>A0ABV4P1Y6_9GAMM</name>
<keyword evidence="3" id="KW-1185">Reference proteome</keyword>
<keyword evidence="1" id="KW-0472">Membrane</keyword>
<feature type="transmembrane region" description="Helical" evidence="1">
    <location>
        <begin position="106"/>
        <end position="127"/>
    </location>
</feature>
<evidence type="ECO:0000313" key="2">
    <source>
        <dbReference type="EMBL" id="MFA0812322.1"/>
    </source>
</evidence>
<feature type="transmembrane region" description="Helical" evidence="1">
    <location>
        <begin position="26"/>
        <end position="46"/>
    </location>
</feature>
<gene>
    <name evidence="2" type="ORF">ACCI49_15520</name>
</gene>
<protein>
    <submittedName>
        <fullName evidence="2">Uncharacterized protein</fullName>
    </submittedName>
</protein>
<evidence type="ECO:0000256" key="1">
    <source>
        <dbReference type="SAM" id="Phobius"/>
    </source>
</evidence>
<evidence type="ECO:0000313" key="3">
    <source>
        <dbReference type="Proteomes" id="UP001569428"/>
    </source>
</evidence>
<keyword evidence="1" id="KW-1133">Transmembrane helix</keyword>
<dbReference type="Proteomes" id="UP001569428">
    <property type="component" value="Unassembled WGS sequence"/>
</dbReference>
<proteinExistence type="predicted"/>
<sequence length="186" mass="20874">MLAAFVASSVFYLGCPNQQWRQQRPLTFYTALLVSLILVVTSWFLFRLTLSTLSASFSVICFLMLALGILPFTSVLDKPGKVIARKKKRIEKGLEDYTPHWWVKSLCALLLGFPLALALAGLVAWWGPGNVLVNDKTQLVMWLITPVWLTCLSLVYLFTSVKRMLAIYLGLNLLMYSLLLIARTGG</sequence>
<feature type="transmembrane region" description="Helical" evidence="1">
    <location>
        <begin position="52"/>
        <end position="76"/>
    </location>
</feature>
<accession>A0ABV4P1Y6</accession>
<feature type="transmembrane region" description="Helical" evidence="1">
    <location>
        <begin position="139"/>
        <end position="158"/>
    </location>
</feature>
<dbReference type="EMBL" id="JBGMEK010000038">
    <property type="protein sequence ID" value="MFA0812322.1"/>
    <property type="molecule type" value="Genomic_DNA"/>
</dbReference>
<keyword evidence="1" id="KW-0812">Transmembrane</keyword>